<reference evidence="10 11" key="1">
    <citation type="journal article" date="2016" name="Nat. Commun.">
        <title>Thousands of microbial genomes shed light on interconnected biogeochemical processes in an aquifer system.</title>
        <authorList>
            <person name="Anantharaman K."/>
            <person name="Brown C.T."/>
            <person name="Hug L.A."/>
            <person name="Sharon I."/>
            <person name="Castelle C.J."/>
            <person name="Probst A.J."/>
            <person name="Thomas B.C."/>
            <person name="Singh A."/>
            <person name="Wilkins M.J."/>
            <person name="Karaoz U."/>
            <person name="Brodie E.L."/>
            <person name="Williams K.H."/>
            <person name="Hubbard S.S."/>
            <person name="Banfield J.F."/>
        </authorList>
    </citation>
    <scope>NUCLEOTIDE SEQUENCE [LARGE SCALE GENOMIC DNA]</scope>
</reference>
<dbReference type="Gene3D" id="1.20.81.30">
    <property type="entry name" value="Type II secretion system (T2SS), domain F"/>
    <property type="match status" value="2"/>
</dbReference>
<name>A0A1F7YV18_9BACT</name>
<protein>
    <recommendedName>
        <fullName evidence="9">Type II secretion system protein GspF domain-containing protein</fullName>
    </recommendedName>
</protein>
<comment type="similarity">
    <text evidence="2">Belongs to the GSP F family.</text>
</comment>
<evidence type="ECO:0000256" key="8">
    <source>
        <dbReference type="SAM" id="Phobius"/>
    </source>
</evidence>
<dbReference type="Proteomes" id="UP000178870">
    <property type="component" value="Unassembled WGS sequence"/>
</dbReference>
<keyword evidence="7 8" id="KW-0472">Membrane</keyword>
<dbReference type="PRINTS" id="PR00812">
    <property type="entry name" value="BCTERIALGSPF"/>
</dbReference>
<evidence type="ECO:0000256" key="7">
    <source>
        <dbReference type="ARBA" id="ARBA00023136"/>
    </source>
</evidence>
<dbReference type="FunFam" id="1.20.81.30:FF:000001">
    <property type="entry name" value="Type II secretion system protein F"/>
    <property type="match status" value="1"/>
</dbReference>
<keyword evidence="4" id="KW-0997">Cell inner membrane</keyword>
<dbReference type="PANTHER" id="PTHR30012">
    <property type="entry name" value="GENERAL SECRETION PATHWAY PROTEIN"/>
    <property type="match status" value="1"/>
</dbReference>
<feature type="transmembrane region" description="Helical" evidence="8">
    <location>
        <begin position="122"/>
        <end position="143"/>
    </location>
</feature>
<evidence type="ECO:0000256" key="3">
    <source>
        <dbReference type="ARBA" id="ARBA00022475"/>
    </source>
</evidence>
<keyword evidence="3" id="KW-1003">Cell membrane</keyword>
<comment type="subcellular location">
    <subcellularLocation>
        <location evidence="1">Cell inner membrane</location>
        <topology evidence="1">Multi-pass membrane protein</topology>
    </subcellularLocation>
</comment>
<organism evidence="10 11">
    <name type="scientific">Candidatus Woesebacteria bacterium RIFCSPHIGHO2_01_FULL_44_21</name>
    <dbReference type="NCBI Taxonomy" id="1802503"/>
    <lineage>
        <taxon>Bacteria</taxon>
        <taxon>Candidatus Woeseibacteriota</taxon>
    </lineage>
</organism>
<evidence type="ECO:0000313" key="10">
    <source>
        <dbReference type="EMBL" id="OGM31171.1"/>
    </source>
</evidence>
<keyword evidence="5 8" id="KW-0812">Transmembrane</keyword>
<dbReference type="InterPro" id="IPR018076">
    <property type="entry name" value="T2SS_GspF_dom"/>
</dbReference>
<dbReference type="InterPro" id="IPR042094">
    <property type="entry name" value="T2SS_GspF_sf"/>
</dbReference>
<evidence type="ECO:0000256" key="4">
    <source>
        <dbReference type="ARBA" id="ARBA00022519"/>
    </source>
</evidence>
<feature type="domain" description="Type II secretion system protein GspF" evidence="9">
    <location>
        <begin position="225"/>
        <end position="348"/>
    </location>
</feature>
<comment type="caution">
    <text evidence="10">The sequence shown here is derived from an EMBL/GenBank/DDBJ whole genome shotgun (WGS) entry which is preliminary data.</text>
</comment>
<dbReference type="Pfam" id="PF00482">
    <property type="entry name" value="T2SSF"/>
    <property type="match status" value="2"/>
</dbReference>
<proteinExistence type="inferred from homology"/>
<feature type="domain" description="Type II secretion system protein GspF" evidence="9">
    <location>
        <begin position="21"/>
        <end position="144"/>
    </location>
</feature>
<evidence type="ECO:0000256" key="5">
    <source>
        <dbReference type="ARBA" id="ARBA00022692"/>
    </source>
</evidence>
<evidence type="ECO:0000256" key="6">
    <source>
        <dbReference type="ARBA" id="ARBA00022989"/>
    </source>
</evidence>
<gene>
    <name evidence="10" type="ORF">A2803_01705</name>
</gene>
<feature type="transmembrane region" description="Helical" evidence="8">
    <location>
        <begin position="329"/>
        <end position="350"/>
    </location>
</feature>
<dbReference type="EMBL" id="MGGP01000029">
    <property type="protein sequence ID" value="OGM31171.1"/>
    <property type="molecule type" value="Genomic_DNA"/>
</dbReference>
<dbReference type="InterPro" id="IPR003004">
    <property type="entry name" value="GspF/PilC"/>
</dbReference>
<dbReference type="AlphaFoldDB" id="A0A1F7YV18"/>
<evidence type="ECO:0000313" key="11">
    <source>
        <dbReference type="Proteomes" id="UP000178870"/>
    </source>
</evidence>
<sequence length="358" mass="39931">MKLNSQVQIFKHISFLDKALFTKHLAVMTKSGIPLAESVDSLEEQAKNPTFKKILAKVSADIQNGQSLYKSMARHPRVFDTTYLSLVQIGEESGQLEKNLEYLAANLKKSYEFRKKVVSASLYPMIVLVMAVVVGFGISYFVLPKLIDLFESLDVELPLTTKILLFIANTMKDYGIFIMAGVLLSIILFRIFVNLPKVKIHWHRFLLGLPTIGSFMQSVQMTSMCRNIGVMLQSGLDISTTLETQKTATDNLVYKEYLASLQRGIEKGKSLKEQLESSKFHFVPSIATKMIAVGEKTGTLESAFSYLGDFFEDEVDNASKNLSSTLEPILLIGISLIVGFVALAVITPIYDFTSSIHK</sequence>
<accession>A0A1F7YV18</accession>
<dbReference type="GO" id="GO:0005886">
    <property type="term" value="C:plasma membrane"/>
    <property type="evidence" value="ECO:0007669"/>
    <property type="project" value="UniProtKB-SubCell"/>
</dbReference>
<evidence type="ECO:0000259" key="9">
    <source>
        <dbReference type="Pfam" id="PF00482"/>
    </source>
</evidence>
<evidence type="ECO:0000256" key="1">
    <source>
        <dbReference type="ARBA" id="ARBA00004429"/>
    </source>
</evidence>
<dbReference type="PANTHER" id="PTHR30012:SF0">
    <property type="entry name" value="TYPE II SECRETION SYSTEM PROTEIN F-RELATED"/>
    <property type="match status" value="1"/>
</dbReference>
<evidence type="ECO:0000256" key="2">
    <source>
        <dbReference type="ARBA" id="ARBA00005745"/>
    </source>
</evidence>
<keyword evidence="6 8" id="KW-1133">Transmembrane helix</keyword>
<feature type="transmembrane region" description="Helical" evidence="8">
    <location>
        <begin position="174"/>
        <end position="193"/>
    </location>
</feature>